<reference evidence="6" key="1">
    <citation type="submission" date="2011-06" db="EMBL/GenBank/DDBJ databases">
        <authorList>
            <consortium name="US DOE Joint Genome Institute (JGI-PGF)"/>
            <person name="Lucas S."/>
            <person name="Han J."/>
            <person name="Lapidus A."/>
            <person name="Cheng J.-F."/>
            <person name="Goodwin L."/>
            <person name="Pitluck S."/>
            <person name="Peters L."/>
            <person name="Land M.L."/>
            <person name="Hauser L."/>
            <person name="Vogl K."/>
            <person name="Liu Z."/>
            <person name="Overmann J."/>
            <person name="Frigaard N.-U."/>
            <person name="Bryant D.A."/>
            <person name="Woyke T.J."/>
        </authorList>
    </citation>
    <scope>NUCLEOTIDE SEQUENCE [LARGE SCALE GENOMIC DNA]</scope>
    <source>
        <strain evidence="6">970</strain>
    </source>
</reference>
<feature type="compositionally biased region" description="Polar residues" evidence="3">
    <location>
        <begin position="356"/>
        <end position="365"/>
    </location>
</feature>
<dbReference type="HOGENOM" id="CLU_018816_18_4_6"/>
<dbReference type="GO" id="GO:0015562">
    <property type="term" value="F:efflux transmembrane transporter activity"/>
    <property type="evidence" value="ECO:0007669"/>
    <property type="project" value="TreeGrafter"/>
</dbReference>
<feature type="domain" description="Multidrug resistance protein MdtA-like barrel-sandwich hybrid" evidence="4">
    <location>
        <begin position="82"/>
        <end position="245"/>
    </location>
</feature>
<protein>
    <submittedName>
        <fullName evidence="5">Multidrug resistance efflux pump</fullName>
    </submittedName>
</protein>
<dbReference type="PANTHER" id="PTHR30469">
    <property type="entry name" value="MULTIDRUG RESISTANCE PROTEIN MDTA"/>
    <property type="match status" value="1"/>
</dbReference>
<keyword evidence="2" id="KW-0175">Coiled coil</keyword>
<dbReference type="InterPro" id="IPR058625">
    <property type="entry name" value="MdtA-like_BSH"/>
</dbReference>
<gene>
    <name evidence="5" type="ORF">Thi970DRAFT_04124</name>
</gene>
<evidence type="ECO:0000313" key="5">
    <source>
        <dbReference type="EMBL" id="EIC20487.1"/>
    </source>
</evidence>
<dbReference type="Gene3D" id="1.10.287.470">
    <property type="entry name" value="Helix hairpin bin"/>
    <property type="match status" value="1"/>
</dbReference>
<dbReference type="SUPFAM" id="SSF111369">
    <property type="entry name" value="HlyD-like secretion proteins"/>
    <property type="match status" value="1"/>
</dbReference>
<name>H8Z580_9GAMM</name>
<sequence length="435" mass="47460">MKKLSSFLLPVLIIAVALGLFRFLKATKPEQPPPKVQERVWRVAVEAVKPQALAPELMLYGQVETPDLLKLTASANAWVERVGVRDGQLVTKGEVLIQLDPRDFEPRIDQARAEIAELKASIESENNRQQSDQLALEQEQQLLDLAGQSVERQQRLKTQKVGAEQSLDEAMQQQAQQALSVSNRKMSIADHPNRLRGLQAKLASAQARLDQLELEYERASLSAPYDGVIANVEVTAGDQVSRGEVLLMLYARSSLEVRARIPAPYQDEILAAMNAGKTLSASAQVAGAEVALRLGRLDGEAQASGIDGLFQVQSNADLLRIGQLLTLRLARGAQSDAVALPMAAVYGGERVYEIQTQPPETQTDGAKTGDEQQAEKPAEPTLRMRSVDIDMLGTRRGADGRELALVRSPELTAGDRVVITHLPNAIDGLRVEVVQ</sequence>
<dbReference type="Gene3D" id="2.40.30.170">
    <property type="match status" value="1"/>
</dbReference>
<organism evidence="5 6">
    <name type="scientific">Thiorhodovibrio frisius</name>
    <dbReference type="NCBI Taxonomy" id="631362"/>
    <lineage>
        <taxon>Bacteria</taxon>
        <taxon>Pseudomonadati</taxon>
        <taxon>Pseudomonadota</taxon>
        <taxon>Gammaproteobacteria</taxon>
        <taxon>Chromatiales</taxon>
        <taxon>Chromatiaceae</taxon>
        <taxon>Thiorhodovibrio</taxon>
    </lineage>
</organism>
<keyword evidence="6" id="KW-1185">Reference proteome</keyword>
<feature type="coiled-coil region" evidence="2">
    <location>
        <begin position="153"/>
        <end position="222"/>
    </location>
</feature>
<dbReference type="Proteomes" id="UP000002964">
    <property type="component" value="Unassembled WGS sequence"/>
</dbReference>
<dbReference type="EMBL" id="JH603170">
    <property type="protein sequence ID" value="EIC20487.1"/>
    <property type="molecule type" value="Genomic_DNA"/>
</dbReference>
<dbReference type="PANTHER" id="PTHR30469:SF15">
    <property type="entry name" value="HLYD FAMILY OF SECRETION PROTEINS"/>
    <property type="match status" value="1"/>
</dbReference>
<evidence type="ECO:0000313" key="6">
    <source>
        <dbReference type="Proteomes" id="UP000002964"/>
    </source>
</evidence>
<dbReference type="Gene3D" id="2.40.50.100">
    <property type="match status" value="1"/>
</dbReference>
<dbReference type="RefSeq" id="WP_009150890.1">
    <property type="nucleotide sequence ID" value="NZ_CP121471.1"/>
</dbReference>
<feature type="compositionally biased region" description="Basic and acidic residues" evidence="3">
    <location>
        <begin position="367"/>
        <end position="378"/>
    </location>
</feature>
<proteinExistence type="inferred from homology"/>
<dbReference type="AlphaFoldDB" id="H8Z580"/>
<comment type="similarity">
    <text evidence="1">Belongs to the membrane fusion protein (MFP) (TC 8.A.1) family.</text>
</comment>
<feature type="region of interest" description="Disordered" evidence="3">
    <location>
        <begin position="356"/>
        <end position="379"/>
    </location>
</feature>
<evidence type="ECO:0000256" key="3">
    <source>
        <dbReference type="SAM" id="MobiDB-lite"/>
    </source>
</evidence>
<reference evidence="5 6" key="2">
    <citation type="submission" date="2011-11" db="EMBL/GenBank/DDBJ databases">
        <authorList>
            <consortium name="US DOE Joint Genome Institute"/>
            <person name="Lucas S."/>
            <person name="Han J."/>
            <person name="Lapidus A."/>
            <person name="Cheng J.-F."/>
            <person name="Goodwin L."/>
            <person name="Pitluck S."/>
            <person name="Peters L."/>
            <person name="Ovchinnikova G."/>
            <person name="Zhang X."/>
            <person name="Detter J.C."/>
            <person name="Han C."/>
            <person name="Tapia R."/>
            <person name="Land M."/>
            <person name="Hauser L."/>
            <person name="Kyrpides N."/>
            <person name="Ivanova N."/>
            <person name="Pagani I."/>
            <person name="Vogl K."/>
            <person name="Liu Z."/>
            <person name="Overmann J."/>
            <person name="Frigaard N.-U."/>
            <person name="Bryant D."/>
            <person name="Woyke T."/>
        </authorList>
    </citation>
    <scope>NUCLEOTIDE SEQUENCE [LARGE SCALE GENOMIC DNA]</scope>
    <source>
        <strain evidence="5 6">970</strain>
    </source>
</reference>
<accession>H8Z580</accession>
<dbReference type="Pfam" id="PF25917">
    <property type="entry name" value="BSH_RND"/>
    <property type="match status" value="1"/>
</dbReference>
<dbReference type="eggNOG" id="COG0845">
    <property type="taxonomic scope" value="Bacteria"/>
</dbReference>
<dbReference type="GO" id="GO:1990281">
    <property type="term" value="C:efflux pump complex"/>
    <property type="evidence" value="ECO:0007669"/>
    <property type="project" value="TreeGrafter"/>
</dbReference>
<dbReference type="STRING" id="631362.Thi970DRAFT_04124"/>
<evidence type="ECO:0000256" key="1">
    <source>
        <dbReference type="ARBA" id="ARBA00009477"/>
    </source>
</evidence>
<evidence type="ECO:0000259" key="4">
    <source>
        <dbReference type="Pfam" id="PF25917"/>
    </source>
</evidence>
<evidence type="ECO:0000256" key="2">
    <source>
        <dbReference type="SAM" id="Coils"/>
    </source>
</evidence>